<dbReference type="AlphaFoldDB" id="A0A419NDE8"/>
<dbReference type="InterPro" id="IPR002901">
    <property type="entry name" value="MGlyc_endo_b_GlcNAc-like_dom"/>
</dbReference>
<feature type="compositionally biased region" description="Polar residues" evidence="2">
    <location>
        <begin position="99"/>
        <end position="112"/>
    </location>
</feature>
<evidence type="ECO:0000256" key="1">
    <source>
        <dbReference type="ARBA" id="ARBA00022801"/>
    </source>
</evidence>
<dbReference type="EMBL" id="RAHH01000004">
    <property type="protein sequence ID" value="RJT46506.1"/>
    <property type="molecule type" value="Genomic_DNA"/>
</dbReference>
<dbReference type="Gene3D" id="1.10.101.10">
    <property type="entry name" value="PGBD-like superfamily/PGBD"/>
    <property type="match status" value="1"/>
</dbReference>
<feature type="region of interest" description="Disordered" evidence="2">
    <location>
        <begin position="71"/>
        <end position="123"/>
    </location>
</feature>
<dbReference type="PANTHER" id="PTHR33308:SF9">
    <property type="entry name" value="PEPTIDOGLYCAN HYDROLASE FLGJ"/>
    <property type="match status" value="1"/>
</dbReference>
<dbReference type="Gene3D" id="1.10.530.10">
    <property type="match status" value="1"/>
</dbReference>
<feature type="domain" description="Mannosyl-glycoprotein endo-beta-N-acetylglucosamidase-like" evidence="3">
    <location>
        <begin position="125"/>
        <end position="277"/>
    </location>
</feature>
<dbReference type="GO" id="GO:0004040">
    <property type="term" value="F:amidase activity"/>
    <property type="evidence" value="ECO:0007669"/>
    <property type="project" value="InterPro"/>
</dbReference>
<dbReference type="SUPFAM" id="SSF47090">
    <property type="entry name" value="PGBD-like"/>
    <property type="match status" value="1"/>
</dbReference>
<protein>
    <submittedName>
        <fullName evidence="4">Flagellar biosynthesis protein FlgJ</fullName>
    </submittedName>
</protein>
<keyword evidence="5" id="KW-1185">Reference proteome</keyword>
<keyword evidence="4" id="KW-0966">Cell projection</keyword>
<dbReference type="Pfam" id="PF01832">
    <property type="entry name" value="Glucosaminidase"/>
    <property type="match status" value="1"/>
</dbReference>
<feature type="compositionally biased region" description="Basic residues" evidence="2">
    <location>
        <begin position="77"/>
        <end position="96"/>
    </location>
</feature>
<reference evidence="4 5" key="1">
    <citation type="submission" date="2018-09" db="EMBL/GenBank/DDBJ databases">
        <authorList>
            <person name="Le Fleche-Mateos A."/>
        </authorList>
    </citation>
    <scope>NUCLEOTIDE SEQUENCE [LARGE SCALE GENOMIC DNA]</scope>
    <source>
        <strain evidence="4 5">DSM 27399</strain>
    </source>
</reference>
<keyword evidence="4" id="KW-0969">Cilium</keyword>
<dbReference type="InterPro" id="IPR036365">
    <property type="entry name" value="PGBD-like_sf"/>
</dbReference>
<dbReference type="RefSeq" id="WP_120131647.1">
    <property type="nucleotide sequence ID" value="NZ_RAHH01000004.1"/>
</dbReference>
<organism evidence="4 5">
    <name type="scientific">Rahnella woolbedingensis</name>
    <dbReference type="NCBI Taxonomy" id="1510574"/>
    <lineage>
        <taxon>Bacteria</taxon>
        <taxon>Pseudomonadati</taxon>
        <taxon>Pseudomonadota</taxon>
        <taxon>Gammaproteobacteria</taxon>
        <taxon>Enterobacterales</taxon>
        <taxon>Yersiniaceae</taxon>
        <taxon>Rahnella</taxon>
    </lineage>
</organism>
<dbReference type="OrthoDB" id="1523598at2"/>
<keyword evidence="1" id="KW-0378">Hydrolase</keyword>
<dbReference type="InterPro" id="IPR036366">
    <property type="entry name" value="PGBDSf"/>
</dbReference>
<evidence type="ECO:0000313" key="5">
    <source>
        <dbReference type="Proteomes" id="UP000284908"/>
    </source>
</evidence>
<sequence length="282" mass="31910">MRWKIKSGVGVGQPNRRDDVKKIQMLLNRSTDEKTPQLLLKEDGFFGPKTKYRIELFQRIQLHMRKFDGIVDPRGPTQRRLRNSRTKTTLHHKRPKASSPHTKFSSTRSKSTILPDDPSMRKLERNAKPDNIKTVWINRALPAAIKLKARLGIPIAVTIAQGALESAYGTKTRGNIYFGIKGKSSQGKSIIITTHETYGNKSTLIQDSFRSYDTLEQSADDYGNFLAGNHRYSAAFNFTDDPEKFVHEVAKAGYATNPDYEKLLISIIRANGLSDYDVPKSK</sequence>
<proteinExistence type="predicted"/>
<dbReference type="PANTHER" id="PTHR33308">
    <property type="entry name" value="PEPTIDOGLYCAN HYDROLASE FLGJ"/>
    <property type="match status" value="1"/>
</dbReference>
<accession>A0A419NDE8</accession>
<dbReference type="InterPro" id="IPR051056">
    <property type="entry name" value="Glycosyl_Hydrolase_73"/>
</dbReference>
<dbReference type="SMART" id="SM00047">
    <property type="entry name" value="LYZ2"/>
    <property type="match status" value="1"/>
</dbReference>
<evidence type="ECO:0000256" key="2">
    <source>
        <dbReference type="SAM" id="MobiDB-lite"/>
    </source>
</evidence>
<keyword evidence="4" id="KW-0282">Flagellum</keyword>
<comment type="caution">
    <text evidence="4">The sequence shown here is derived from an EMBL/GenBank/DDBJ whole genome shotgun (WGS) entry which is preliminary data.</text>
</comment>
<name>A0A419NDE8_9GAMM</name>
<evidence type="ECO:0000313" key="4">
    <source>
        <dbReference type="EMBL" id="RJT46506.1"/>
    </source>
</evidence>
<evidence type="ECO:0000259" key="3">
    <source>
        <dbReference type="SMART" id="SM00047"/>
    </source>
</evidence>
<gene>
    <name evidence="4" type="ORF">D6C13_04615</name>
</gene>
<dbReference type="Proteomes" id="UP000284908">
    <property type="component" value="Unassembled WGS sequence"/>
</dbReference>